<dbReference type="RefSeq" id="XP_006822600.1">
    <property type="nucleotide sequence ID" value="XM_006822537.1"/>
</dbReference>
<reference evidence="3" key="1">
    <citation type="submission" date="2025-08" db="UniProtKB">
        <authorList>
            <consortium name="RefSeq"/>
        </authorList>
    </citation>
    <scope>IDENTIFICATION</scope>
    <source>
        <tissue evidence="3">Testes</tissue>
    </source>
</reference>
<dbReference type="CDD" id="cd00176">
    <property type="entry name" value="SPEC"/>
    <property type="match status" value="1"/>
</dbReference>
<evidence type="ECO:0000256" key="1">
    <source>
        <dbReference type="SAM" id="MobiDB-lite"/>
    </source>
</evidence>
<evidence type="ECO:0000313" key="2">
    <source>
        <dbReference type="Proteomes" id="UP000694865"/>
    </source>
</evidence>
<gene>
    <name evidence="3" type="primary">LOC102804722</name>
</gene>
<feature type="compositionally biased region" description="Polar residues" evidence="1">
    <location>
        <begin position="555"/>
        <end position="567"/>
    </location>
</feature>
<evidence type="ECO:0000313" key="3">
    <source>
        <dbReference type="RefSeq" id="XP_006822600.1"/>
    </source>
</evidence>
<dbReference type="InterPro" id="IPR002017">
    <property type="entry name" value="Spectrin_repeat"/>
</dbReference>
<dbReference type="PANTHER" id="PTHR23169:SF23">
    <property type="entry name" value="SHORT STOP, ISOFORM H"/>
    <property type="match status" value="1"/>
</dbReference>
<sequence>MEYISRLEIQYQHLLTLWRSKHMKLKQTVTRNQIVLNINKVKHMSLQQFEDMDPTQREAIIHQLNEDTQRLMTESREVGHVSTDPELEELEKEVDNCNQLIEEMSRGAETVMNPQEAQNVMTDMDNFMSDLDVKVSTLKIKLKSPIPRDAAAVDQLLEAQQTFHRELSNQQPQYHSLKINCESIVRQSEPSQQPRLQSHLSMFIKKWEYVWNISLVHTQTLTISSLILKSLQTANDIVSRYEKELVSHDNLPSDLAQLQSHQEVLQDMQTSLPPCQPIFNQLTEEVTKLKNIQEPTANERDIERFEKEVENINTRWLNVCNQTNERAKRADSGFDILREFKDALLDERNWLAQAQATMMLLDTTVTDRKGLENQIEQVKAFLEEIIEHRPTVEEFNTKGNQYIQFAQTYDCLLENYKDSLQDVLDTGDSKKPKIQSGVDNAIQEIEAVNDDYSKLGAEVSVMLRAVAERLNIPEGDLLERYTLFQPVSSHVPRIRTEVTLQGVKADIDATVQTKKVTTTKHTYVTKRTIMHPVTGEPMTIEEPSSEIPEDEASSNNIYINSVQSSST</sequence>
<feature type="region of interest" description="Disordered" evidence="1">
    <location>
        <begin position="536"/>
        <end position="567"/>
    </location>
</feature>
<dbReference type="Proteomes" id="UP000694865">
    <property type="component" value="Unplaced"/>
</dbReference>
<proteinExistence type="predicted"/>
<dbReference type="Gene3D" id="1.20.58.1060">
    <property type="match status" value="1"/>
</dbReference>
<name>A0ABM0MRF9_SACKO</name>
<dbReference type="SUPFAM" id="SSF46966">
    <property type="entry name" value="Spectrin repeat"/>
    <property type="match status" value="3"/>
</dbReference>
<dbReference type="Pfam" id="PF00435">
    <property type="entry name" value="Spectrin"/>
    <property type="match status" value="2"/>
</dbReference>
<dbReference type="Gene3D" id="1.20.58.60">
    <property type="match status" value="2"/>
</dbReference>
<dbReference type="SMART" id="SM00150">
    <property type="entry name" value="SPEC"/>
    <property type="match status" value="3"/>
</dbReference>
<protein>
    <submittedName>
        <fullName evidence="3">Plectin-like</fullName>
    </submittedName>
</protein>
<dbReference type="InterPro" id="IPR018159">
    <property type="entry name" value="Spectrin/alpha-actinin"/>
</dbReference>
<dbReference type="InterPro" id="IPR043197">
    <property type="entry name" value="Plakin"/>
</dbReference>
<dbReference type="GeneID" id="102804722"/>
<keyword evidence="2" id="KW-1185">Reference proteome</keyword>
<feature type="compositionally biased region" description="Acidic residues" evidence="1">
    <location>
        <begin position="543"/>
        <end position="552"/>
    </location>
</feature>
<dbReference type="PANTHER" id="PTHR23169">
    <property type="entry name" value="ENVOPLAKIN"/>
    <property type="match status" value="1"/>
</dbReference>
<accession>A0ABM0MRF9</accession>
<organism evidence="2 3">
    <name type="scientific">Saccoglossus kowalevskii</name>
    <name type="common">Acorn worm</name>
    <dbReference type="NCBI Taxonomy" id="10224"/>
    <lineage>
        <taxon>Eukaryota</taxon>
        <taxon>Metazoa</taxon>
        <taxon>Hemichordata</taxon>
        <taxon>Enteropneusta</taxon>
        <taxon>Harrimaniidae</taxon>
        <taxon>Saccoglossus</taxon>
    </lineage>
</organism>